<keyword evidence="3" id="KW-1185">Reference proteome</keyword>
<gene>
    <name evidence="2" type="ORF">CAUJ_LOCUS3283</name>
</gene>
<dbReference type="OrthoDB" id="5868102at2759"/>
<protein>
    <submittedName>
        <fullName evidence="2">Uncharacterized protein</fullName>
    </submittedName>
</protein>
<name>A0A8S1GWE8_9PELO</name>
<evidence type="ECO:0000313" key="2">
    <source>
        <dbReference type="EMBL" id="CAD6187364.1"/>
    </source>
</evidence>
<sequence>MVMLSKTYPSLPTTQFPASTGRYVFGETEEEPEERHFAPWANRHGASPFTFRWLSIPTMTVEEEQQQPIVKMRGERQPLSATANTNAQVHSALARGLEALNEGEITEETEEIRKLDTQLDHLNDYMAKMEERLKAHNDRMLETLKQQKEEREKRRRSFHERMNQTQGEDEEFRKQMANILKRVESVRQSQTNNVKQ</sequence>
<dbReference type="AlphaFoldDB" id="A0A8S1GWE8"/>
<evidence type="ECO:0000256" key="1">
    <source>
        <dbReference type="SAM" id="MobiDB-lite"/>
    </source>
</evidence>
<dbReference type="Proteomes" id="UP000835052">
    <property type="component" value="Unassembled WGS sequence"/>
</dbReference>
<reference evidence="2" key="1">
    <citation type="submission" date="2020-10" db="EMBL/GenBank/DDBJ databases">
        <authorList>
            <person name="Kikuchi T."/>
        </authorList>
    </citation>
    <scope>NUCLEOTIDE SEQUENCE</scope>
    <source>
        <strain evidence="2">NKZ352</strain>
    </source>
</reference>
<dbReference type="EMBL" id="CAJGYM010000006">
    <property type="protein sequence ID" value="CAD6187364.1"/>
    <property type="molecule type" value="Genomic_DNA"/>
</dbReference>
<evidence type="ECO:0000313" key="3">
    <source>
        <dbReference type="Proteomes" id="UP000835052"/>
    </source>
</evidence>
<organism evidence="2 3">
    <name type="scientific">Caenorhabditis auriculariae</name>
    <dbReference type="NCBI Taxonomy" id="2777116"/>
    <lineage>
        <taxon>Eukaryota</taxon>
        <taxon>Metazoa</taxon>
        <taxon>Ecdysozoa</taxon>
        <taxon>Nematoda</taxon>
        <taxon>Chromadorea</taxon>
        <taxon>Rhabditida</taxon>
        <taxon>Rhabditina</taxon>
        <taxon>Rhabditomorpha</taxon>
        <taxon>Rhabditoidea</taxon>
        <taxon>Rhabditidae</taxon>
        <taxon>Peloderinae</taxon>
        <taxon>Caenorhabditis</taxon>
    </lineage>
</organism>
<accession>A0A8S1GWE8</accession>
<proteinExistence type="predicted"/>
<comment type="caution">
    <text evidence="2">The sequence shown here is derived from an EMBL/GenBank/DDBJ whole genome shotgun (WGS) entry which is preliminary data.</text>
</comment>
<feature type="region of interest" description="Disordered" evidence="1">
    <location>
        <begin position="146"/>
        <end position="171"/>
    </location>
</feature>